<accession>A0A8H5NTL0</accession>
<protein>
    <submittedName>
        <fullName evidence="2">Uncharacterized protein</fullName>
    </submittedName>
</protein>
<feature type="compositionally biased region" description="Acidic residues" evidence="1">
    <location>
        <begin position="312"/>
        <end position="347"/>
    </location>
</feature>
<evidence type="ECO:0000256" key="1">
    <source>
        <dbReference type="SAM" id="MobiDB-lite"/>
    </source>
</evidence>
<gene>
    <name evidence="2" type="ORF">FPCIR_11659</name>
</gene>
<feature type="compositionally biased region" description="Acidic residues" evidence="1">
    <location>
        <begin position="259"/>
        <end position="270"/>
    </location>
</feature>
<dbReference type="Proteomes" id="UP000546213">
    <property type="component" value="Unassembled WGS sequence"/>
</dbReference>
<organism evidence="2 3">
    <name type="scientific">Fusarium pseudocircinatum</name>
    <dbReference type="NCBI Taxonomy" id="56676"/>
    <lineage>
        <taxon>Eukaryota</taxon>
        <taxon>Fungi</taxon>
        <taxon>Dikarya</taxon>
        <taxon>Ascomycota</taxon>
        <taxon>Pezizomycotina</taxon>
        <taxon>Sordariomycetes</taxon>
        <taxon>Hypocreomycetidae</taxon>
        <taxon>Hypocreales</taxon>
        <taxon>Nectriaceae</taxon>
        <taxon>Fusarium</taxon>
        <taxon>Fusarium fujikuroi species complex</taxon>
    </lineage>
</organism>
<feature type="compositionally biased region" description="Basic and acidic residues" evidence="1">
    <location>
        <begin position="61"/>
        <end position="79"/>
    </location>
</feature>
<feature type="region of interest" description="Disordered" evidence="1">
    <location>
        <begin position="186"/>
        <end position="362"/>
    </location>
</feature>
<proteinExistence type="predicted"/>
<comment type="caution">
    <text evidence="2">The sequence shown here is derived from an EMBL/GenBank/DDBJ whole genome shotgun (WGS) entry which is preliminary data.</text>
</comment>
<feature type="compositionally biased region" description="Acidic residues" evidence="1">
    <location>
        <begin position="215"/>
        <end position="226"/>
    </location>
</feature>
<name>A0A8H5NTL0_9HYPO</name>
<evidence type="ECO:0000313" key="3">
    <source>
        <dbReference type="Proteomes" id="UP000546213"/>
    </source>
</evidence>
<feature type="compositionally biased region" description="Polar residues" evidence="1">
    <location>
        <begin position="240"/>
        <end position="256"/>
    </location>
</feature>
<keyword evidence="3" id="KW-1185">Reference proteome</keyword>
<sequence length="362" mass="39112">MLKPRPSTPSSKLPSGTAFIAGTGIAGAAVSTGYLAATNASSSSNTSDAENVHANSSWEDPAGHWDDEFDRLSGDHQQSEPDSSDIDGIHGARSATSSEGEEGSEHVAEDDNMSQPDSLIHYSEVEGDRFRSSDVHMICMNGNFKVTRTRTMSHHTRLWKVVPTSKALKMVRTMSKELNSMIVKRRLSRAERDNQQGDFAPDSYSDVNSYHSAEDEVLSQDEDQEQDNNSSDDGFENESDNGGSDQGSSTDSEQSVQGDAEDDSDSESSQEDSGQGDSEAAEDSDQSGEGDSDHNSDDDDESDAQSSHSSEDSPDDSSEGGDDEITEEEQSDPEFDDSEPESEDVSEPEQVMYSDSEGDYSD</sequence>
<evidence type="ECO:0000313" key="2">
    <source>
        <dbReference type="EMBL" id="KAF5578257.1"/>
    </source>
</evidence>
<reference evidence="2 3" key="1">
    <citation type="submission" date="2020-05" db="EMBL/GenBank/DDBJ databases">
        <title>Identification and distribution of gene clusters putatively required for synthesis of sphingolipid metabolism inhibitors in phylogenetically diverse species of the filamentous fungus Fusarium.</title>
        <authorList>
            <person name="Kim H.-S."/>
            <person name="Busman M."/>
            <person name="Brown D.W."/>
            <person name="Divon H."/>
            <person name="Uhlig S."/>
            <person name="Proctor R.H."/>
        </authorList>
    </citation>
    <scope>NUCLEOTIDE SEQUENCE [LARGE SCALE GENOMIC DNA]</scope>
    <source>
        <strain evidence="2 3">NRRL 36939</strain>
    </source>
</reference>
<dbReference type="AlphaFoldDB" id="A0A8H5NTL0"/>
<dbReference type="EMBL" id="JAAOAS010000362">
    <property type="protein sequence ID" value="KAF5578257.1"/>
    <property type="molecule type" value="Genomic_DNA"/>
</dbReference>
<feature type="compositionally biased region" description="Acidic residues" evidence="1">
    <location>
        <begin position="279"/>
        <end position="303"/>
    </location>
</feature>
<feature type="region of interest" description="Disordered" evidence="1">
    <location>
        <begin position="39"/>
        <end position="117"/>
    </location>
</feature>
<dbReference type="OrthoDB" id="5357217at2759"/>